<feature type="active site" description="Charge relay system" evidence="5">
    <location>
        <position position="286"/>
    </location>
</feature>
<dbReference type="PROSITE" id="PS51892">
    <property type="entry name" value="SUBTILASE"/>
    <property type="match status" value="1"/>
</dbReference>
<dbReference type="InterPro" id="IPR015500">
    <property type="entry name" value="Peptidase_S8_subtilisin-rel"/>
</dbReference>
<dbReference type="Gene3D" id="3.40.50.200">
    <property type="entry name" value="Peptidase S8/S53 domain"/>
    <property type="match status" value="1"/>
</dbReference>
<evidence type="ECO:0000259" key="7">
    <source>
        <dbReference type="PROSITE" id="PS51208"/>
    </source>
</evidence>
<reference evidence="8 9" key="1">
    <citation type="submission" date="2023-10" db="EMBL/GenBank/DDBJ databases">
        <authorList>
            <person name="Venkata Ramana C."/>
            <person name="Sasikala C."/>
            <person name="Dhurka M."/>
        </authorList>
    </citation>
    <scope>NUCLEOTIDE SEQUENCE [LARGE SCALE GENOMIC DNA]</scope>
    <source>
        <strain evidence="8 9">KCTC 32151</strain>
    </source>
</reference>
<feature type="signal peptide" evidence="6">
    <location>
        <begin position="1"/>
        <end position="22"/>
    </location>
</feature>
<dbReference type="Proteomes" id="UP001185659">
    <property type="component" value="Unassembled WGS sequence"/>
</dbReference>
<gene>
    <name evidence="8" type="ORF">R2G56_02785</name>
</gene>
<organism evidence="8 9">
    <name type="scientific">Nitratireductor aquimarinus</name>
    <dbReference type="NCBI Taxonomy" id="889300"/>
    <lineage>
        <taxon>Bacteria</taxon>
        <taxon>Pseudomonadati</taxon>
        <taxon>Pseudomonadota</taxon>
        <taxon>Alphaproteobacteria</taxon>
        <taxon>Hyphomicrobiales</taxon>
        <taxon>Phyllobacteriaceae</taxon>
        <taxon>Nitratireductor</taxon>
    </lineage>
</organism>
<dbReference type="EMBL" id="JAWLIP010000001">
    <property type="protein sequence ID" value="MDV6225202.1"/>
    <property type="molecule type" value="Genomic_DNA"/>
</dbReference>
<keyword evidence="1 5" id="KW-0645">Protease</keyword>
<dbReference type="PROSITE" id="PS00137">
    <property type="entry name" value="SUBTILASE_HIS"/>
    <property type="match status" value="1"/>
</dbReference>
<feature type="chain" id="PRO_5045057023" evidence="6">
    <location>
        <begin position="23"/>
        <end position="662"/>
    </location>
</feature>
<keyword evidence="4 5" id="KW-0720">Serine protease</keyword>
<dbReference type="SUPFAM" id="SSF52743">
    <property type="entry name" value="Subtilisin-like"/>
    <property type="match status" value="1"/>
</dbReference>
<dbReference type="Pfam" id="PF00082">
    <property type="entry name" value="Peptidase_S8"/>
    <property type="match status" value="1"/>
</dbReference>
<dbReference type="Gene3D" id="2.40.128.130">
    <property type="entry name" value="Autotransporter beta-domain"/>
    <property type="match status" value="1"/>
</dbReference>
<dbReference type="PROSITE" id="PS51208">
    <property type="entry name" value="AUTOTRANSPORTER"/>
    <property type="match status" value="1"/>
</dbReference>
<comment type="caution">
    <text evidence="8">The sequence shown here is derived from an EMBL/GenBank/DDBJ whole genome shotgun (WGS) entry which is preliminary data.</text>
</comment>
<dbReference type="InterPro" id="IPR000209">
    <property type="entry name" value="Peptidase_S8/S53_dom"/>
</dbReference>
<dbReference type="InterPro" id="IPR034061">
    <property type="entry name" value="Peptidases_S8_Autotransporter"/>
</dbReference>
<proteinExistence type="inferred from homology"/>
<comment type="similarity">
    <text evidence="5">Belongs to the peptidase S8 family.</text>
</comment>
<feature type="domain" description="Autotransporter" evidence="7">
    <location>
        <begin position="378"/>
        <end position="662"/>
    </location>
</feature>
<dbReference type="InterPro" id="IPR036709">
    <property type="entry name" value="Autotransporte_beta_dom_sf"/>
</dbReference>
<dbReference type="PRINTS" id="PR00723">
    <property type="entry name" value="SUBTILISIN"/>
</dbReference>
<evidence type="ECO:0000256" key="4">
    <source>
        <dbReference type="ARBA" id="ARBA00022825"/>
    </source>
</evidence>
<name>A0ABU4AG23_9HYPH</name>
<evidence type="ECO:0000256" key="2">
    <source>
        <dbReference type="ARBA" id="ARBA00022729"/>
    </source>
</evidence>
<protein>
    <submittedName>
        <fullName evidence="8">S8 family serine peptidase</fullName>
    </submittedName>
</protein>
<evidence type="ECO:0000256" key="1">
    <source>
        <dbReference type="ARBA" id="ARBA00022670"/>
    </source>
</evidence>
<evidence type="ECO:0000256" key="6">
    <source>
        <dbReference type="SAM" id="SignalP"/>
    </source>
</evidence>
<sequence length="662" mass="69948">MRLSFLLVLFAICGELSTACLAQEGAVIHFPVGSTGDAETDAQWGLARINAHTAHRAGFTGRGILVGLLDTGADAFHPELFGRVSWGSFDLRGPMYVSGDPVGHGTMVGSVLAGNRDGNGMHGVAYDATLVSAQLSQSDPLDLTFAFSFMYALEMDVDLINASFGLETYVPLYPGDDPGVLSPLPYTLFAVHEAARAGILTVWAAGNHGRESVALLPSLPLVFPELESTTLAVTAVNADGRLAYYANKCGFAARWCLAAPGGEAGASNGIYAARTGGGYLSGMGTSLAAPHVTGGLAIARQMFPQADTRDIRKLILRTALDIGDPGVDPVFGWGLLDLGNLTETISPAGRSIFAAASRSRHMAMAQAARTPFDTMRRRAPLNDRFWMSGSFLHSRTSVTSDFPEARASIRTLYTGVDLIDQVNVTAGIGVGYAEVATSERATANTAHAKGVHGFAYGTWDIGDWHLRASAGVSRFRQTHTRRTIPGLAGTVTALRQPMAQSHNVAHGGFGTMETGYRQTFGWGDTMLFAHLSGITQRFGPAHETGLELLGQNVSAGRTTTVEAGSGIRLSGRFGLADWEVEPGLELAYTRVLKPGAFAVDTTLLGRVLEARAEGVGRDRLDIAAKLDLHLPETGASARIGYAGAFYGAGNQHQVSLGLSVSY</sequence>
<dbReference type="SMART" id="SM00869">
    <property type="entry name" value="Autotransporter"/>
    <property type="match status" value="1"/>
</dbReference>
<keyword evidence="9" id="KW-1185">Reference proteome</keyword>
<dbReference type="Pfam" id="PF03797">
    <property type="entry name" value="Autotransporter"/>
    <property type="match status" value="1"/>
</dbReference>
<evidence type="ECO:0000256" key="5">
    <source>
        <dbReference type="PROSITE-ProRule" id="PRU01240"/>
    </source>
</evidence>
<dbReference type="PANTHER" id="PTHR42884:SF14">
    <property type="entry name" value="NEUROENDOCRINE CONVERTASE 1"/>
    <property type="match status" value="1"/>
</dbReference>
<keyword evidence="2 6" id="KW-0732">Signal</keyword>
<dbReference type="PANTHER" id="PTHR42884">
    <property type="entry name" value="PROPROTEIN CONVERTASE SUBTILISIN/KEXIN-RELATED"/>
    <property type="match status" value="1"/>
</dbReference>
<dbReference type="PROSITE" id="PS00138">
    <property type="entry name" value="SUBTILASE_SER"/>
    <property type="match status" value="1"/>
</dbReference>
<dbReference type="SUPFAM" id="SSF103515">
    <property type="entry name" value="Autotransporter"/>
    <property type="match status" value="1"/>
</dbReference>
<dbReference type="InterPro" id="IPR036852">
    <property type="entry name" value="Peptidase_S8/S53_dom_sf"/>
</dbReference>
<dbReference type="InterPro" id="IPR022398">
    <property type="entry name" value="Peptidase_S8_His-AS"/>
</dbReference>
<dbReference type="RefSeq" id="WP_317560382.1">
    <property type="nucleotide sequence ID" value="NZ_JAWLIP010000001.1"/>
</dbReference>
<keyword evidence="3 5" id="KW-0378">Hydrolase</keyword>
<dbReference type="InterPro" id="IPR005546">
    <property type="entry name" value="Autotransporte_beta"/>
</dbReference>
<accession>A0ABU4AG23</accession>
<feature type="active site" description="Charge relay system" evidence="5">
    <location>
        <position position="70"/>
    </location>
</feature>
<evidence type="ECO:0000256" key="3">
    <source>
        <dbReference type="ARBA" id="ARBA00022801"/>
    </source>
</evidence>
<dbReference type="InterPro" id="IPR023828">
    <property type="entry name" value="Peptidase_S8_Ser-AS"/>
</dbReference>
<evidence type="ECO:0000313" key="9">
    <source>
        <dbReference type="Proteomes" id="UP001185659"/>
    </source>
</evidence>
<dbReference type="CDD" id="cd04848">
    <property type="entry name" value="Peptidases_S8_Autotransporter_serine_protease_like"/>
    <property type="match status" value="1"/>
</dbReference>
<evidence type="ECO:0000313" key="8">
    <source>
        <dbReference type="EMBL" id="MDV6225202.1"/>
    </source>
</evidence>
<feature type="active site" description="Charge relay system" evidence="5">
    <location>
        <position position="104"/>
    </location>
</feature>